<sequence>MTVRIRPVPRREPGVLPWRAPAARRGGWWQSCWVLAWRGIRPSIRNGEVLTAILAPTVFTLGFYVPLARVMNFVGHGSSSYAQFLMPMIIMQAVSFCATAAALRSASDARDGLDARLATLPIPSVAPLAGRTAVTGYRIVIAVAAALVSGHVIGFRCYGTWPQTAGFLAVAVALGVMLGLFGDLLGALSKSPEATTQMLTLPQLILGMVSTGFAPVEQFPSWIQGFARHQPVSAFVDTMRALAGDRPGYATAPTWAAVGPGIGWLAAGVLVFGGGSVLVAVRRRR</sequence>
<evidence type="ECO:0000259" key="9">
    <source>
        <dbReference type="Pfam" id="PF12698"/>
    </source>
</evidence>
<keyword evidence="6 8" id="KW-0472">Membrane</keyword>
<keyword evidence="3" id="KW-1003">Cell membrane</keyword>
<evidence type="ECO:0000313" key="10">
    <source>
        <dbReference type="EMBL" id="NKY53541.1"/>
    </source>
</evidence>
<dbReference type="PANTHER" id="PTHR43077:SF8">
    <property type="entry name" value="DOXORUBICIN RESISTANCE ABC TRANSPORTER PERMEASE PROTEIN DRRB"/>
    <property type="match status" value="1"/>
</dbReference>
<dbReference type="GO" id="GO:0046677">
    <property type="term" value="P:response to antibiotic"/>
    <property type="evidence" value="ECO:0007669"/>
    <property type="project" value="UniProtKB-KW"/>
</dbReference>
<feature type="transmembrane region" description="Helical" evidence="8">
    <location>
        <begin position="49"/>
        <end position="68"/>
    </location>
</feature>
<keyword evidence="4 8" id="KW-0812">Transmembrane</keyword>
<feature type="transmembrane region" description="Helical" evidence="8">
    <location>
        <begin position="139"/>
        <end position="161"/>
    </location>
</feature>
<dbReference type="InterPro" id="IPR013525">
    <property type="entry name" value="ABC2_TM"/>
</dbReference>
<evidence type="ECO:0000256" key="8">
    <source>
        <dbReference type="SAM" id="Phobius"/>
    </source>
</evidence>
<comment type="caution">
    <text evidence="10">The sequence shown here is derived from an EMBL/GenBank/DDBJ whole genome shotgun (WGS) entry which is preliminary data.</text>
</comment>
<organism evidence="10 11">
    <name type="scientific">Nocardia vermiculata</name>
    <dbReference type="NCBI Taxonomy" id="257274"/>
    <lineage>
        <taxon>Bacteria</taxon>
        <taxon>Bacillati</taxon>
        <taxon>Actinomycetota</taxon>
        <taxon>Actinomycetes</taxon>
        <taxon>Mycobacteriales</taxon>
        <taxon>Nocardiaceae</taxon>
        <taxon>Nocardia</taxon>
    </lineage>
</organism>
<gene>
    <name evidence="10" type="ORF">HGA08_25415</name>
</gene>
<evidence type="ECO:0000256" key="7">
    <source>
        <dbReference type="ARBA" id="ARBA00023251"/>
    </source>
</evidence>
<keyword evidence="7" id="KW-0046">Antibiotic resistance</keyword>
<evidence type="ECO:0000256" key="5">
    <source>
        <dbReference type="ARBA" id="ARBA00022989"/>
    </source>
</evidence>
<evidence type="ECO:0000256" key="1">
    <source>
        <dbReference type="ARBA" id="ARBA00004651"/>
    </source>
</evidence>
<dbReference type="Pfam" id="PF12698">
    <property type="entry name" value="ABC2_membrane_3"/>
    <property type="match status" value="1"/>
</dbReference>
<protein>
    <submittedName>
        <fullName evidence="10">ABC transporter permease</fullName>
    </submittedName>
</protein>
<comment type="similarity">
    <text evidence="2">Belongs to the ABC-2 integral membrane protein family.</text>
</comment>
<evidence type="ECO:0000256" key="3">
    <source>
        <dbReference type="ARBA" id="ARBA00022475"/>
    </source>
</evidence>
<feature type="transmembrane region" description="Helical" evidence="8">
    <location>
        <begin position="198"/>
        <end position="216"/>
    </location>
</feature>
<dbReference type="GO" id="GO:0043190">
    <property type="term" value="C:ATP-binding cassette (ABC) transporter complex"/>
    <property type="evidence" value="ECO:0007669"/>
    <property type="project" value="InterPro"/>
</dbReference>
<dbReference type="PANTHER" id="PTHR43077">
    <property type="entry name" value="TRANSPORT PERMEASE YVFS-RELATED"/>
    <property type="match status" value="1"/>
</dbReference>
<feature type="transmembrane region" description="Helical" evidence="8">
    <location>
        <begin position="80"/>
        <end position="103"/>
    </location>
</feature>
<dbReference type="GO" id="GO:0140359">
    <property type="term" value="F:ABC-type transporter activity"/>
    <property type="evidence" value="ECO:0007669"/>
    <property type="project" value="InterPro"/>
</dbReference>
<dbReference type="RefSeq" id="WP_084475134.1">
    <property type="nucleotide sequence ID" value="NZ_JAAXOP010000018.1"/>
</dbReference>
<evidence type="ECO:0000256" key="4">
    <source>
        <dbReference type="ARBA" id="ARBA00022692"/>
    </source>
</evidence>
<keyword evidence="11" id="KW-1185">Reference proteome</keyword>
<evidence type="ECO:0000313" key="11">
    <source>
        <dbReference type="Proteomes" id="UP000565711"/>
    </source>
</evidence>
<dbReference type="AlphaFoldDB" id="A0A846Y754"/>
<proteinExistence type="inferred from homology"/>
<dbReference type="Proteomes" id="UP000565711">
    <property type="component" value="Unassembled WGS sequence"/>
</dbReference>
<feature type="domain" description="ABC-2 type transporter transmembrane" evidence="9">
    <location>
        <begin position="77"/>
        <end position="275"/>
    </location>
</feature>
<dbReference type="PIRSF" id="PIRSF006648">
    <property type="entry name" value="DrrB"/>
    <property type="match status" value="1"/>
</dbReference>
<feature type="transmembrane region" description="Helical" evidence="8">
    <location>
        <begin position="167"/>
        <end position="186"/>
    </location>
</feature>
<comment type="subcellular location">
    <subcellularLocation>
        <location evidence="1">Cell membrane</location>
        <topology evidence="1">Multi-pass membrane protein</topology>
    </subcellularLocation>
</comment>
<reference evidence="10 11" key="1">
    <citation type="submission" date="2020-04" db="EMBL/GenBank/DDBJ databases">
        <title>MicrobeNet Type strains.</title>
        <authorList>
            <person name="Nicholson A.C."/>
        </authorList>
    </citation>
    <scope>NUCLEOTIDE SEQUENCE [LARGE SCALE GENOMIC DNA]</scope>
    <source>
        <strain evidence="10 11">JCM 12354</strain>
    </source>
</reference>
<keyword evidence="5 8" id="KW-1133">Transmembrane helix</keyword>
<name>A0A846Y754_9NOCA</name>
<dbReference type="InterPro" id="IPR051328">
    <property type="entry name" value="T7SS_ABC-Transporter"/>
</dbReference>
<accession>A0A846Y754</accession>
<dbReference type="EMBL" id="JAAXOP010000018">
    <property type="protein sequence ID" value="NKY53541.1"/>
    <property type="molecule type" value="Genomic_DNA"/>
</dbReference>
<evidence type="ECO:0000256" key="2">
    <source>
        <dbReference type="ARBA" id="ARBA00007783"/>
    </source>
</evidence>
<dbReference type="InterPro" id="IPR000412">
    <property type="entry name" value="ABC_2_transport"/>
</dbReference>
<evidence type="ECO:0000256" key="6">
    <source>
        <dbReference type="ARBA" id="ARBA00023136"/>
    </source>
</evidence>
<feature type="transmembrane region" description="Helical" evidence="8">
    <location>
        <begin position="262"/>
        <end position="281"/>
    </location>
</feature>